<protein>
    <recommendedName>
        <fullName evidence="2">hydroxymethylpyrimidine kinase</fullName>
        <ecNumber evidence="2">2.7.1.49</ecNumber>
    </recommendedName>
</protein>
<evidence type="ECO:0000256" key="3">
    <source>
        <dbReference type="ARBA" id="ARBA00022679"/>
    </source>
</evidence>
<feature type="domain" description="Pyridoxamine kinase/Phosphomethylpyrimidine kinase" evidence="7">
    <location>
        <begin position="12"/>
        <end position="258"/>
    </location>
</feature>
<dbReference type="CDD" id="cd01169">
    <property type="entry name" value="HMPP_kinase"/>
    <property type="match status" value="1"/>
</dbReference>
<keyword evidence="6" id="KW-0067">ATP-binding</keyword>
<gene>
    <name evidence="8" type="primary">thiD</name>
    <name evidence="8" type="ORF">NUH88_15375</name>
</gene>
<accession>A0A9J7B3Q0</accession>
<sequence>MRGRVLICAGSDSGGGAGIQADIKAVTCLGGFAMTAITALTAQNTEGVHDVHEIHEEFIAKQMEVVLKDLGADCIKTGMLHSIPVIETVRKALEDFAPHVPLVVDPVMVAKGGHPLLESQALEAMKRKMVARATILTPNIPEAALLTASEIKSRDDMLRAGETLLRLGPKHVLMKGGHMEGDELIDILISADSEPVEFRGERIDTAHTHGTGCTTASAVAAGLAQGLGVEEAVARARDYVRKAILTAPGFGHGHGPLNHAHTLKADV</sequence>
<dbReference type="GO" id="GO:0008972">
    <property type="term" value="F:phosphomethylpyrimidine kinase activity"/>
    <property type="evidence" value="ECO:0007669"/>
    <property type="project" value="InterPro"/>
</dbReference>
<comment type="pathway">
    <text evidence="1">Cofactor biosynthesis; thiamine diphosphate biosynthesis.</text>
</comment>
<dbReference type="FunFam" id="3.40.1190.20:FF:000003">
    <property type="entry name" value="Phosphomethylpyrimidine kinase ThiD"/>
    <property type="match status" value="1"/>
</dbReference>
<dbReference type="InterPro" id="IPR029056">
    <property type="entry name" value="Ribokinase-like"/>
</dbReference>
<dbReference type="GO" id="GO:0009228">
    <property type="term" value="P:thiamine biosynthetic process"/>
    <property type="evidence" value="ECO:0007669"/>
    <property type="project" value="InterPro"/>
</dbReference>
<dbReference type="InterPro" id="IPR004399">
    <property type="entry name" value="HMP/HMP-P_kinase_dom"/>
</dbReference>
<dbReference type="KEGG" id="naci:NUH88_15375"/>
<evidence type="ECO:0000256" key="1">
    <source>
        <dbReference type="ARBA" id="ARBA00004948"/>
    </source>
</evidence>
<evidence type="ECO:0000256" key="6">
    <source>
        <dbReference type="ARBA" id="ARBA00022840"/>
    </source>
</evidence>
<name>A0A9J7B3Q0_9PROT</name>
<dbReference type="AlphaFoldDB" id="A0A9J7B3Q0"/>
<dbReference type="RefSeq" id="WP_257772231.1">
    <property type="nucleotide sequence ID" value="NZ_CP102480.1"/>
</dbReference>
<evidence type="ECO:0000313" key="8">
    <source>
        <dbReference type="EMBL" id="UUX52253.1"/>
    </source>
</evidence>
<evidence type="ECO:0000256" key="4">
    <source>
        <dbReference type="ARBA" id="ARBA00022741"/>
    </source>
</evidence>
<proteinExistence type="predicted"/>
<dbReference type="GO" id="GO:0005524">
    <property type="term" value="F:ATP binding"/>
    <property type="evidence" value="ECO:0007669"/>
    <property type="project" value="UniProtKB-KW"/>
</dbReference>
<organism evidence="8 9">
    <name type="scientific">Nisaea acidiphila</name>
    <dbReference type="NCBI Taxonomy" id="1862145"/>
    <lineage>
        <taxon>Bacteria</taxon>
        <taxon>Pseudomonadati</taxon>
        <taxon>Pseudomonadota</taxon>
        <taxon>Alphaproteobacteria</taxon>
        <taxon>Rhodospirillales</taxon>
        <taxon>Thalassobaculaceae</taxon>
        <taxon>Nisaea</taxon>
    </lineage>
</organism>
<dbReference type="InterPro" id="IPR013749">
    <property type="entry name" value="PM/HMP-P_kinase-1"/>
</dbReference>
<dbReference type="PANTHER" id="PTHR20858:SF17">
    <property type="entry name" value="HYDROXYMETHYLPYRIMIDINE_PHOSPHOMETHYLPYRIMIDINE KINASE THI20-RELATED"/>
    <property type="match status" value="1"/>
</dbReference>
<dbReference type="EMBL" id="CP102480">
    <property type="protein sequence ID" value="UUX52253.1"/>
    <property type="molecule type" value="Genomic_DNA"/>
</dbReference>
<evidence type="ECO:0000259" key="7">
    <source>
        <dbReference type="Pfam" id="PF08543"/>
    </source>
</evidence>
<dbReference type="GO" id="GO:0008902">
    <property type="term" value="F:hydroxymethylpyrimidine kinase activity"/>
    <property type="evidence" value="ECO:0007669"/>
    <property type="project" value="UniProtKB-EC"/>
</dbReference>
<dbReference type="GO" id="GO:0005829">
    <property type="term" value="C:cytosol"/>
    <property type="evidence" value="ECO:0007669"/>
    <property type="project" value="TreeGrafter"/>
</dbReference>
<dbReference type="EC" id="2.7.1.49" evidence="2"/>
<dbReference type="Proteomes" id="UP001060336">
    <property type="component" value="Chromosome"/>
</dbReference>
<dbReference type="PANTHER" id="PTHR20858">
    <property type="entry name" value="PHOSPHOMETHYLPYRIMIDINE KINASE"/>
    <property type="match status" value="1"/>
</dbReference>
<evidence type="ECO:0000313" key="9">
    <source>
        <dbReference type="Proteomes" id="UP001060336"/>
    </source>
</evidence>
<keyword evidence="5 8" id="KW-0418">Kinase</keyword>
<dbReference type="Gene3D" id="3.40.1190.20">
    <property type="match status" value="1"/>
</dbReference>
<keyword evidence="4" id="KW-0547">Nucleotide-binding</keyword>
<dbReference type="NCBIfam" id="TIGR00097">
    <property type="entry name" value="HMP-P_kinase"/>
    <property type="match status" value="1"/>
</dbReference>
<evidence type="ECO:0000256" key="5">
    <source>
        <dbReference type="ARBA" id="ARBA00022777"/>
    </source>
</evidence>
<evidence type="ECO:0000256" key="2">
    <source>
        <dbReference type="ARBA" id="ARBA00012135"/>
    </source>
</evidence>
<dbReference type="SUPFAM" id="SSF53613">
    <property type="entry name" value="Ribokinase-like"/>
    <property type="match status" value="1"/>
</dbReference>
<dbReference type="Pfam" id="PF08543">
    <property type="entry name" value="Phos_pyr_kin"/>
    <property type="match status" value="1"/>
</dbReference>
<reference evidence="8" key="1">
    <citation type="submission" date="2022-08" db="EMBL/GenBank/DDBJ databases">
        <title>Nisaea acidiphila sp. nov., isolated from a marine algal debris and emended description of the genus Nisaea Urios et al. 2008.</title>
        <authorList>
            <person name="Kwon K."/>
        </authorList>
    </citation>
    <scope>NUCLEOTIDE SEQUENCE</scope>
    <source>
        <strain evidence="8">MEBiC11861</strain>
    </source>
</reference>
<keyword evidence="9" id="KW-1185">Reference proteome</keyword>
<keyword evidence="3 8" id="KW-0808">Transferase</keyword>